<accession>D8JZA4</accession>
<dbReference type="GO" id="GO:0016020">
    <property type="term" value="C:membrane"/>
    <property type="evidence" value="ECO:0007669"/>
    <property type="project" value="GOC"/>
</dbReference>
<dbReference type="GO" id="GO:0009245">
    <property type="term" value="P:lipid A biosynthetic process"/>
    <property type="evidence" value="ECO:0007669"/>
    <property type="project" value="UniProtKB-UniRule"/>
</dbReference>
<organism evidence="12 13">
    <name type="scientific">Hyphomicrobium denitrificans (strain ATCC 51888 / DSM 1869 / NCIMB 11706 / TK 0415)</name>
    <dbReference type="NCBI Taxonomy" id="582899"/>
    <lineage>
        <taxon>Bacteria</taxon>
        <taxon>Pseudomonadati</taxon>
        <taxon>Pseudomonadota</taxon>
        <taxon>Alphaproteobacteria</taxon>
        <taxon>Hyphomicrobiales</taxon>
        <taxon>Hyphomicrobiaceae</taxon>
        <taxon>Hyphomicrobium</taxon>
    </lineage>
</organism>
<dbReference type="HOGENOM" id="CLU_036577_0_1_5"/>
<keyword evidence="6 11" id="KW-0441">Lipid A biosynthesis</keyword>
<dbReference type="KEGG" id="hdn:Hden_1905"/>
<evidence type="ECO:0000313" key="13">
    <source>
        <dbReference type="Proteomes" id="UP000002033"/>
    </source>
</evidence>
<evidence type="ECO:0000256" key="2">
    <source>
        <dbReference type="ARBA" id="ARBA00007868"/>
    </source>
</evidence>
<comment type="similarity">
    <text evidence="2 11">Belongs to the LpxB family.</text>
</comment>
<comment type="catalytic activity">
    <reaction evidence="10 11">
        <text>a lipid X + a UDP-2-N,3-O-bis[(3R)-3-hydroxyacyl]-alpha-D-glucosamine = a lipid A disaccharide + UDP + H(+)</text>
        <dbReference type="Rhea" id="RHEA:67828"/>
        <dbReference type="ChEBI" id="CHEBI:15378"/>
        <dbReference type="ChEBI" id="CHEBI:58223"/>
        <dbReference type="ChEBI" id="CHEBI:137748"/>
        <dbReference type="ChEBI" id="CHEBI:176338"/>
        <dbReference type="ChEBI" id="CHEBI:176343"/>
        <dbReference type="EC" id="2.4.1.182"/>
    </reaction>
</comment>
<dbReference type="Gene3D" id="3.40.50.2000">
    <property type="entry name" value="Glycogen Phosphorylase B"/>
    <property type="match status" value="1"/>
</dbReference>
<reference evidence="13" key="1">
    <citation type="journal article" date="2011" name="J. Bacteriol.">
        <title>Genome sequences of eight morphologically diverse alphaproteobacteria.</title>
        <authorList>
            <consortium name="US DOE Joint Genome Institute"/>
            <person name="Brown P.J."/>
            <person name="Kysela D.T."/>
            <person name="Buechlein A."/>
            <person name="Hemmerich C."/>
            <person name="Brun Y.V."/>
        </authorList>
    </citation>
    <scope>NUCLEOTIDE SEQUENCE [LARGE SCALE GENOMIC DNA]</scope>
    <source>
        <strain evidence="13">ATCC 51888 / DSM 1869 / NCIB 11706 / TK 0415</strain>
    </source>
</reference>
<dbReference type="PANTHER" id="PTHR30372">
    <property type="entry name" value="LIPID-A-DISACCHARIDE SYNTHASE"/>
    <property type="match status" value="1"/>
</dbReference>
<dbReference type="RefSeq" id="WP_013215865.1">
    <property type="nucleotide sequence ID" value="NC_014313.1"/>
</dbReference>
<dbReference type="EMBL" id="CP002083">
    <property type="protein sequence ID" value="ADJ23706.1"/>
    <property type="molecule type" value="Genomic_DNA"/>
</dbReference>
<dbReference type="UniPathway" id="UPA00973"/>
<dbReference type="SUPFAM" id="SSF53756">
    <property type="entry name" value="UDP-Glycosyltransferase/glycogen phosphorylase"/>
    <property type="match status" value="1"/>
</dbReference>
<evidence type="ECO:0000256" key="1">
    <source>
        <dbReference type="ARBA" id="ARBA00002056"/>
    </source>
</evidence>
<dbReference type="HAMAP" id="MF_00392">
    <property type="entry name" value="LpxB"/>
    <property type="match status" value="1"/>
</dbReference>
<dbReference type="CAZy" id="GT19">
    <property type="family name" value="Glycosyltransferase Family 19"/>
</dbReference>
<keyword evidence="8 11" id="KW-0808">Transferase</keyword>
<dbReference type="EC" id="2.4.1.182" evidence="3 11"/>
<keyword evidence="13" id="KW-1185">Reference proteome</keyword>
<evidence type="ECO:0000256" key="3">
    <source>
        <dbReference type="ARBA" id="ARBA00012687"/>
    </source>
</evidence>
<name>D8JZA4_HYPDA</name>
<protein>
    <recommendedName>
        <fullName evidence="4 11">Lipid-A-disaccharide synthase</fullName>
        <ecNumber evidence="3 11">2.4.1.182</ecNumber>
    </recommendedName>
</protein>
<dbReference type="PANTHER" id="PTHR30372:SF4">
    <property type="entry name" value="LIPID-A-DISACCHARIDE SYNTHASE, MITOCHONDRIAL-RELATED"/>
    <property type="match status" value="1"/>
</dbReference>
<evidence type="ECO:0000256" key="7">
    <source>
        <dbReference type="ARBA" id="ARBA00022676"/>
    </source>
</evidence>
<evidence type="ECO:0000313" key="12">
    <source>
        <dbReference type="EMBL" id="ADJ23706.1"/>
    </source>
</evidence>
<dbReference type="Pfam" id="PF02684">
    <property type="entry name" value="LpxB"/>
    <property type="match status" value="1"/>
</dbReference>
<dbReference type="AlphaFoldDB" id="D8JZA4"/>
<gene>
    <name evidence="11" type="primary">lpxB</name>
    <name evidence="12" type="ordered locus">Hden_1905</name>
</gene>
<dbReference type="GO" id="GO:0008915">
    <property type="term" value="F:lipid-A-disaccharide synthase activity"/>
    <property type="evidence" value="ECO:0007669"/>
    <property type="project" value="UniProtKB-UniRule"/>
</dbReference>
<evidence type="ECO:0000256" key="5">
    <source>
        <dbReference type="ARBA" id="ARBA00022516"/>
    </source>
</evidence>
<dbReference type="OrthoDB" id="9801642at2"/>
<comment type="function">
    <text evidence="1 11">Condensation of UDP-2,3-diacylglucosamine and 2,3-diacylglucosamine-1-phosphate to form lipid A disaccharide, a precursor of lipid A, a phosphorylated glycolipid that anchors the lipopolysaccharide to the outer membrane of the cell.</text>
</comment>
<evidence type="ECO:0000256" key="6">
    <source>
        <dbReference type="ARBA" id="ARBA00022556"/>
    </source>
</evidence>
<proteinExistence type="inferred from homology"/>
<keyword evidence="7 11" id="KW-0328">Glycosyltransferase</keyword>
<evidence type="ECO:0000256" key="4">
    <source>
        <dbReference type="ARBA" id="ARBA00020902"/>
    </source>
</evidence>
<dbReference type="STRING" id="582899.Hden_1905"/>
<dbReference type="NCBIfam" id="TIGR00215">
    <property type="entry name" value="lpxB"/>
    <property type="match status" value="1"/>
</dbReference>
<evidence type="ECO:0000256" key="8">
    <source>
        <dbReference type="ARBA" id="ARBA00022679"/>
    </source>
</evidence>
<dbReference type="GO" id="GO:0005543">
    <property type="term" value="F:phospholipid binding"/>
    <property type="evidence" value="ECO:0007669"/>
    <property type="project" value="TreeGrafter"/>
</dbReference>
<keyword evidence="9 11" id="KW-0443">Lipid metabolism</keyword>
<evidence type="ECO:0000256" key="10">
    <source>
        <dbReference type="ARBA" id="ARBA00048975"/>
    </source>
</evidence>
<evidence type="ECO:0000256" key="11">
    <source>
        <dbReference type="HAMAP-Rule" id="MF_00392"/>
    </source>
</evidence>
<dbReference type="Proteomes" id="UP000002033">
    <property type="component" value="Chromosome"/>
</dbReference>
<keyword evidence="5 11" id="KW-0444">Lipid biosynthesis</keyword>
<sequence>MSDASHKQTGEKELRLFLVAGEHSGDALGGKLIAALKQRYDGTLTLAGVGGEDMAHEGFASLFPIEDVAVMGPMSILPRLPRIMRRVYQTVDAALAFKPDAVVIIDSPEFTHPIAKRIRKRAPDIPIIDYVSPSVWAWRPGRAKRMRRYVDHVLALLPFEPDAHARLGGPACTYVGHPLIEKLDAIERADGAALSRRLGLAAEKPVLLVLPGSRTSEVTRLVDVFGDAVARVSAQQPIEVVIPAVRHVRDLIVAKTATWAVRPHIVDAASADKYAAMRLARAALAASGTVTLELALAQTPSVVAYRVDKLIANLRFLLKVPSVVLANLVLGKNVYPEYLQEACTAEALSAAILPLLGDTPERRAQLEALAGTPGKLRLASSSPSIAAADTVLAVVSAQPGAGKSRRGGPM</sequence>
<dbReference type="InterPro" id="IPR003835">
    <property type="entry name" value="Glyco_trans_19"/>
</dbReference>
<comment type="pathway">
    <text evidence="11">Bacterial outer membrane biogenesis; LPS lipid A biosynthesis.</text>
</comment>
<evidence type="ECO:0000256" key="9">
    <source>
        <dbReference type="ARBA" id="ARBA00023098"/>
    </source>
</evidence>
<dbReference type="eggNOG" id="COG0763">
    <property type="taxonomic scope" value="Bacteria"/>
</dbReference>